<dbReference type="EMBL" id="JBJYXY010000001">
    <property type="protein sequence ID" value="MFN2976089.1"/>
    <property type="molecule type" value="Genomic_DNA"/>
</dbReference>
<organism evidence="5 6">
    <name type="scientific">Terriglobus aquaticus</name>
    <dbReference type="NCBI Taxonomy" id="940139"/>
    <lineage>
        <taxon>Bacteria</taxon>
        <taxon>Pseudomonadati</taxon>
        <taxon>Acidobacteriota</taxon>
        <taxon>Terriglobia</taxon>
        <taxon>Terriglobales</taxon>
        <taxon>Acidobacteriaceae</taxon>
        <taxon>Terriglobus</taxon>
    </lineage>
</organism>
<dbReference type="Gene3D" id="1.10.287.470">
    <property type="entry name" value="Helix hairpin bin"/>
    <property type="match status" value="2"/>
</dbReference>
<dbReference type="InterPro" id="IPR050393">
    <property type="entry name" value="MFP_Efflux_Pump"/>
</dbReference>
<proteinExistence type="predicted"/>
<evidence type="ECO:0000256" key="2">
    <source>
        <dbReference type="SAM" id="Phobius"/>
    </source>
</evidence>
<reference evidence="5 6" key="1">
    <citation type="submission" date="2024-12" db="EMBL/GenBank/DDBJ databases">
        <authorList>
            <person name="Lee Y."/>
        </authorList>
    </citation>
    <scope>NUCLEOTIDE SEQUENCE [LARGE SCALE GENOMIC DNA]</scope>
    <source>
        <strain evidence="5 6">03SUJ4</strain>
    </source>
</reference>
<keyword evidence="2" id="KW-0472">Membrane</keyword>
<name>A0ABW9KNK2_9BACT</name>
<evidence type="ECO:0000313" key="6">
    <source>
        <dbReference type="Proteomes" id="UP001634747"/>
    </source>
</evidence>
<dbReference type="PANTHER" id="PTHR30367">
    <property type="entry name" value="P-HYDROXYBENZOIC ACID EFFLUX PUMP SUBUNIT AAEA-RELATED"/>
    <property type="match status" value="1"/>
</dbReference>
<dbReference type="Pfam" id="PF25963">
    <property type="entry name" value="Beta-barrel_AAEA"/>
    <property type="match status" value="1"/>
</dbReference>
<feature type="domain" description="Multidrug resistance protein MdtA-like barrel-sandwich hybrid" evidence="3">
    <location>
        <begin position="58"/>
        <end position="305"/>
    </location>
</feature>
<dbReference type="Pfam" id="PF25917">
    <property type="entry name" value="BSH_RND"/>
    <property type="match status" value="1"/>
</dbReference>
<evidence type="ECO:0000259" key="4">
    <source>
        <dbReference type="Pfam" id="PF25963"/>
    </source>
</evidence>
<dbReference type="SUPFAM" id="SSF111369">
    <property type="entry name" value="HlyD-like secretion proteins"/>
    <property type="match status" value="2"/>
</dbReference>
<dbReference type="InterPro" id="IPR058625">
    <property type="entry name" value="MdtA-like_BSH"/>
</dbReference>
<keyword evidence="1" id="KW-0175">Coiled coil</keyword>
<dbReference type="RefSeq" id="WP_263412420.1">
    <property type="nucleotide sequence ID" value="NZ_BAABBH010000001.1"/>
</dbReference>
<evidence type="ECO:0000259" key="3">
    <source>
        <dbReference type="Pfam" id="PF25917"/>
    </source>
</evidence>
<keyword evidence="6" id="KW-1185">Reference proteome</keyword>
<dbReference type="Gene3D" id="2.40.50.100">
    <property type="match status" value="1"/>
</dbReference>
<dbReference type="PANTHER" id="PTHR30367:SF1">
    <property type="entry name" value="MULTIDRUG RESISTANCE PROTEIN MDTN"/>
    <property type="match status" value="1"/>
</dbReference>
<comment type="caution">
    <text evidence="5">The sequence shown here is derived from an EMBL/GenBank/DDBJ whole genome shotgun (WGS) entry which is preliminary data.</text>
</comment>
<dbReference type="Proteomes" id="UP001634747">
    <property type="component" value="Unassembled WGS sequence"/>
</dbReference>
<feature type="domain" description="p-hydroxybenzoic acid efflux pump subunit AaeA-like beta-barrel" evidence="4">
    <location>
        <begin position="309"/>
        <end position="407"/>
    </location>
</feature>
<dbReference type="InterPro" id="IPR058634">
    <property type="entry name" value="AaeA-lik-b-barrel"/>
</dbReference>
<keyword evidence="2" id="KW-0812">Transmembrane</keyword>
<sequence length="410" mass="44265">MPTQTSSADSQAPVQSLVGKVVSAVIVLLSLLMVLFAIWITTRNPRTDDAEVFANFIGIAPVVEGPITELPVKDNQLVRAGDLLFHIDDAPYLYALQNAQSQQAALAGQIDNESRHIAAQQHAASAAAAGIDTALANNQRNAADVLQAVAQVDQAKAELQRATEEASYAKANAERIAPLLAKRYVTPDQLQQAQTLSASRAQSVGTAQAALAAAQARLEAARAGQRASAANVTQSGAQYRQSQSAVDILSPLTAQRGARAAAVSRAQYDYDHTRVYAPFDARVTNLRISEGAYAKAGQQVFTLIDTRVWWVIANFRETQLQRIHVGDPVEVYTMSHPNERLHGTVDSIGYAVTPDADTIGRLSPDLPDTQRTLNWVHLASRYPVRIRIDHPAADRLRIGESSTVIVHPAH</sequence>
<protein>
    <submittedName>
        <fullName evidence="5">Efflux RND transporter periplasmic adaptor subunit</fullName>
    </submittedName>
</protein>
<keyword evidence="2" id="KW-1133">Transmembrane helix</keyword>
<evidence type="ECO:0000313" key="5">
    <source>
        <dbReference type="EMBL" id="MFN2976089.1"/>
    </source>
</evidence>
<dbReference type="Gene3D" id="2.40.30.170">
    <property type="match status" value="1"/>
</dbReference>
<feature type="transmembrane region" description="Helical" evidence="2">
    <location>
        <begin position="21"/>
        <end position="40"/>
    </location>
</feature>
<gene>
    <name evidence="5" type="ORF">ACK2TP_09965</name>
</gene>
<evidence type="ECO:0000256" key="1">
    <source>
        <dbReference type="SAM" id="Coils"/>
    </source>
</evidence>
<feature type="coiled-coil region" evidence="1">
    <location>
        <begin position="145"/>
        <end position="172"/>
    </location>
</feature>
<accession>A0ABW9KNK2</accession>